<name>A0A101MAE5_PENFR</name>
<protein>
    <submittedName>
        <fullName evidence="1">Uncharacterized protein</fullName>
    </submittedName>
</protein>
<evidence type="ECO:0000313" key="1">
    <source>
        <dbReference type="EMBL" id="KUM56957.1"/>
    </source>
</evidence>
<proteinExistence type="predicted"/>
<comment type="caution">
    <text evidence="1">The sequence shown here is derived from an EMBL/GenBank/DDBJ whole genome shotgun (WGS) entry which is preliminary data.</text>
</comment>
<organism evidence="1 2">
    <name type="scientific">Penicillium freii</name>
    <dbReference type="NCBI Taxonomy" id="48697"/>
    <lineage>
        <taxon>Eukaryota</taxon>
        <taxon>Fungi</taxon>
        <taxon>Dikarya</taxon>
        <taxon>Ascomycota</taxon>
        <taxon>Pezizomycotina</taxon>
        <taxon>Eurotiomycetes</taxon>
        <taxon>Eurotiomycetidae</taxon>
        <taxon>Eurotiales</taxon>
        <taxon>Aspergillaceae</taxon>
        <taxon>Penicillium</taxon>
    </lineage>
</organism>
<evidence type="ECO:0000313" key="2">
    <source>
        <dbReference type="Proteomes" id="UP000055045"/>
    </source>
</evidence>
<dbReference type="AlphaFoldDB" id="A0A101MAE5"/>
<dbReference type="Proteomes" id="UP000055045">
    <property type="component" value="Unassembled WGS sequence"/>
</dbReference>
<reference evidence="1 2" key="1">
    <citation type="submission" date="2015-10" db="EMBL/GenBank/DDBJ databases">
        <title>Genome sequencing of Penicillium freii.</title>
        <authorList>
            <person name="Nguyen H.D."/>
            <person name="Visagie C.M."/>
            <person name="Seifert K.A."/>
        </authorList>
    </citation>
    <scope>NUCLEOTIDE SEQUENCE [LARGE SCALE GENOMIC DNA]</scope>
    <source>
        <strain evidence="1 2">DAOM 242723</strain>
    </source>
</reference>
<accession>A0A101MAE5</accession>
<gene>
    <name evidence="1" type="ORF">ACN42_g10239</name>
</gene>
<dbReference type="EMBL" id="LLXE01000416">
    <property type="protein sequence ID" value="KUM56957.1"/>
    <property type="molecule type" value="Genomic_DNA"/>
</dbReference>
<sequence>MTASRRRSRDYPFLQGWKWYNIFSRLLLVYCLKWSIRSRCKFARRDILCGTLHIRALSSLDASSNELSINSRARKSRS</sequence>
<keyword evidence="2" id="KW-1185">Reference proteome</keyword>